<sequence length="97" mass="10755">MTDQFIPLTAVPSQSFTILLNGQNCAINLYQLNTGLFFDLSVDGNDIVNTMICLNLVGLIRESYLGFQGQLVFFDTQGTNDPTYDGLGTRYQLVYSS</sequence>
<accession>A0A6J7W991</accession>
<reference evidence="2" key="1">
    <citation type="submission" date="2020-05" db="EMBL/GenBank/DDBJ databases">
        <authorList>
            <person name="Chiriac C."/>
            <person name="Salcher M."/>
            <person name="Ghai R."/>
            <person name="Kavagutti S V."/>
        </authorList>
    </citation>
    <scope>NUCLEOTIDE SEQUENCE</scope>
</reference>
<dbReference type="EMBL" id="LR798197">
    <property type="protein sequence ID" value="CAB5151669.1"/>
    <property type="molecule type" value="Genomic_DNA"/>
</dbReference>
<gene>
    <name evidence="2" type="ORF">UFOVP148_56</name>
</gene>
<evidence type="ECO:0000313" key="2">
    <source>
        <dbReference type="EMBL" id="CAB5151669.1"/>
    </source>
</evidence>
<dbReference type="InterPro" id="IPR054252">
    <property type="entry name" value="Pam3_gp18"/>
</dbReference>
<protein>
    <recommendedName>
        <fullName evidence="1">Cyanophage baseplate Pam3 plug gp18 domain-containing protein</fullName>
    </recommendedName>
</protein>
<dbReference type="Pfam" id="PF22479">
    <property type="entry name" value="Pam3_gp18"/>
    <property type="match status" value="1"/>
</dbReference>
<organism evidence="2">
    <name type="scientific">uncultured Caudovirales phage</name>
    <dbReference type="NCBI Taxonomy" id="2100421"/>
    <lineage>
        <taxon>Viruses</taxon>
        <taxon>Duplodnaviria</taxon>
        <taxon>Heunggongvirae</taxon>
        <taxon>Uroviricota</taxon>
        <taxon>Caudoviricetes</taxon>
        <taxon>Peduoviridae</taxon>
        <taxon>Maltschvirus</taxon>
        <taxon>Maltschvirus maltsch</taxon>
    </lineage>
</organism>
<evidence type="ECO:0000259" key="1">
    <source>
        <dbReference type="Pfam" id="PF22479"/>
    </source>
</evidence>
<proteinExistence type="predicted"/>
<feature type="domain" description="Cyanophage baseplate Pam3 plug gp18" evidence="1">
    <location>
        <begin position="6"/>
        <end position="96"/>
    </location>
</feature>
<name>A0A6J7W991_9CAUD</name>